<evidence type="ECO:0000256" key="20">
    <source>
        <dbReference type="PIRSR" id="PIRSR600829-1"/>
    </source>
</evidence>
<dbReference type="GO" id="GO:0006654">
    <property type="term" value="P:phosphatidic acid biosynthetic process"/>
    <property type="evidence" value="ECO:0007669"/>
    <property type="project" value="InterPro"/>
</dbReference>
<keyword evidence="18" id="KW-0594">Phospholipid biosynthesis</keyword>
<evidence type="ECO:0000256" key="1">
    <source>
        <dbReference type="ARBA" id="ARBA00004429"/>
    </source>
</evidence>
<evidence type="ECO:0000256" key="22">
    <source>
        <dbReference type="PIRSR" id="PIRSR600829-3"/>
    </source>
</evidence>
<evidence type="ECO:0000256" key="10">
    <source>
        <dbReference type="ARBA" id="ARBA00022723"/>
    </source>
</evidence>
<dbReference type="InterPro" id="IPR036945">
    <property type="entry name" value="DAGK_sf"/>
</dbReference>
<keyword evidence="9 24" id="KW-0812">Transmembrane</keyword>
<keyword evidence="17 24" id="KW-0472">Membrane</keyword>
<comment type="caution">
    <text evidence="25">The sequence shown here is derived from an EMBL/GenBank/DDBJ whole genome shotgun (WGS) entry which is preliminary data.</text>
</comment>
<feature type="active site" description="Proton acceptor" evidence="20">
    <location>
        <position position="73"/>
    </location>
</feature>
<comment type="subcellular location">
    <subcellularLocation>
        <location evidence="1 24">Cell inner membrane</location>
        <topology evidence="1 24">Multi-pass membrane protein</topology>
    </subcellularLocation>
</comment>
<keyword evidence="14 23" id="KW-0460">Magnesium</keyword>
<comment type="similarity">
    <text evidence="2 24">Belongs to the bacterial diacylglycerol kinase family.</text>
</comment>
<keyword evidence="5" id="KW-1003">Cell membrane</keyword>
<gene>
    <name evidence="25" type="ORF">BTO11_12900</name>
</gene>
<evidence type="ECO:0000256" key="8">
    <source>
        <dbReference type="ARBA" id="ARBA00022679"/>
    </source>
</evidence>
<keyword evidence="12 24" id="KW-0418">Kinase</keyword>
<dbReference type="EMBL" id="MSCH01000003">
    <property type="protein sequence ID" value="PQJ54459.1"/>
    <property type="molecule type" value="Genomic_DNA"/>
</dbReference>
<dbReference type="GO" id="GO:0005524">
    <property type="term" value="F:ATP binding"/>
    <property type="evidence" value="ECO:0007669"/>
    <property type="project" value="UniProtKB-KW"/>
</dbReference>
<evidence type="ECO:0000256" key="7">
    <source>
        <dbReference type="ARBA" id="ARBA00022519"/>
    </source>
</evidence>
<evidence type="ECO:0000313" key="26">
    <source>
        <dbReference type="Proteomes" id="UP000239007"/>
    </source>
</evidence>
<evidence type="ECO:0000256" key="14">
    <source>
        <dbReference type="ARBA" id="ARBA00022842"/>
    </source>
</evidence>
<dbReference type="PANTHER" id="PTHR34299">
    <property type="entry name" value="DIACYLGLYCEROL KINASE"/>
    <property type="match status" value="1"/>
</dbReference>
<evidence type="ECO:0000256" key="23">
    <source>
        <dbReference type="PIRSR" id="PIRSR600829-4"/>
    </source>
</evidence>
<evidence type="ECO:0000256" key="16">
    <source>
        <dbReference type="ARBA" id="ARBA00023098"/>
    </source>
</evidence>
<reference evidence="25 26" key="1">
    <citation type="submission" date="2016-12" db="EMBL/GenBank/DDBJ databases">
        <title>Diversity of luminous bacteria.</title>
        <authorList>
            <person name="Yoshizawa S."/>
            <person name="Kogure K."/>
        </authorList>
    </citation>
    <scope>NUCLEOTIDE SEQUENCE [LARGE SCALE GENOMIC DNA]</scope>
    <source>
        <strain evidence="25 26">SA4-48</strain>
    </source>
</reference>
<proteinExistence type="inferred from homology"/>
<feature type="binding site" evidence="21">
    <location>
        <position position="13"/>
    </location>
    <ligand>
        <name>substrate</name>
    </ligand>
</feature>
<evidence type="ECO:0000256" key="6">
    <source>
        <dbReference type="ARBA" id="ARBA00022516"/>
    </source>
</evidence>
<evidence type="ECO:0000256" key="19">
    <source>
        <dbReference type="ARBA" id="ARBA00023264"/>
    </source>
</evidence>
<evidence type="ECO:0000256" key="24">
    <source>
        <dbReference type="RuleBase" id="RU363065"/>
    </source>
</evidence>
<sequence length="121" mass="13395">MFDANNKPKGLVRIYRAMLNTARAFKWLFNNESAFRQELLLLLLVTPLTFVFNISISEQIILILAVLFVIFTEIVNTAIEAVVDRVGLEIHPLSGLAKDLGSAAVGLSLIMAILIWVAVLV</sequence>
<evidence type="ECO:0000256" key="21">
    <source>
        <dbReference type="PIRSR" id="PIRSR600829-2"/>
    </source>
</evidence>
<evidence type="ECO:0000313" key="25">
    <source>
        <dbReference type="EMBL" id="PQJ54459.1"/>
    </source>
</evidence>
<evidence type="ECO:0000256" key="15">
    <source>
        <dbReference type="ARBA" id="ARBA00022989"/>
    </source>
</evidence>
<dbReference type="InterPro" id="IPR000829">
    <property type="entry name" value="DAGK"/>
</dbReference>
<feature type="transmembrane region" description="Helical" evidence="24">
    <location>
        <begin position="39"/>
        <end position="56"/>
    </location>
</feature>
<name>A0A2S7UXF9_9GAMM</name>
<evidence type="ECO:0000256" key="3">
    <source>
        <dbReference type="ARBA" id="ARBA00012133"/>
    </source>
</evidence>
<dbReference type="GO" id="GO:0005886">
    <property type="term" value="C:plasma membrane"/>
    <property type="evidence" value="ECO:0007669"/>
    <property type="project" value="UniProtKB-SubCell"/>
</dbReference>
<keyword evidence="10 23" id="KW-0479">Metal-binding</keyword>
<comment type="function">
    <text evidence="24">Catalyzes the ATP-dependent phosphorylation of sn-l,2-diacylglycerol (DAG) to phosphatidic acid. Involved in the recycling of diacylglycerol produced as a by-product during membrane-derived oligosaccharide (MDO) biosynthesis.</text>
</comment>
<keyword evidence="19 24" id="KW-1208">Phospholipid metabolism</keyword>
<evidence type="ECO:0000256" key="2">
    <source>
        <dbReference type="ARBA" id="ARBA00005967"/>
    </source>
</evidence>
<feature type="binding site" evidence="21">
    <location>
        <position position="73"/>
    </location>
    <ligand>
        <name>substrate</name>
    </ligand>
</feature>
<dbReference type="Proteomes" id="UP000239007">
    <property type="component" value="Unassembled WGS sequence"/>
</dbReference>
<protein>
    <recommendedName>
        <fullName evidence="4 24">Diacylglycerol kinase</fullName>
        <ecNumber evidence="3 24">2.7.1.107</ecNumber>
    </recommendedName>
</protein>
<organism evidence="25 26">
    <name type="scientific">Psychrosphaera saromensis</name>
    <dbReference type="NCBI Taxonomy" id="716813"/>
    <lineage>
        <taxon>Bacteria</taxon>
        <taxon>Pseudomonadati</taxon>
        <taxon>Pseudomonadota</taxon>
        <taxon>Gammaproteobacteria</taxon>
        <taxon>Alteromonadales</taxon>
        <taxon>Pseudoalteromonadaceae</taxon>
        <taxon>Psychrosphaera</taxon>
    </lineage>
</organism>
<keyword evidence="8 24" id="KW-0808">Transferase</keyword>
<feature type="binding site" evidence="22">
    <location>
        <begin position="89"/>
        <end position="91"/>
    </location>
    <ligand>
        <name>ATP</name>
        <dbReference type="ChEBI" id="CHEBI:30616"/>
    </ligand>
</feature>
<dbReference type="GO" id="GO:0046872">
    <property type="term" value="F:metal ion binding"/>
    <property type="evidence" value="ECO:0007669"/>
    <property type="project" value="UniProtKB-KW"/>
</dbReference>
<feature type="binding site" evidence="22">
    <location>
        <begin position="98"/>
        <end position="99"/>
    </location>
    <ligand>
        <name>ATP</name>
        <dbReference type="ChEBI" id="CHEBI:30616"/>
    </ligand>
</feature>
<evidence type="ECO:0000256" key="17">
    <source>
        <dbReference type="ARBA" id="ARBA00023136"/>
    </source>
</evidence>
<feature type="binding site" evidence="22">
    <location>
        <position position="32"/>
    </location>
    <ligand>
        <name>ATP</name>
        <dbReference type="ChEBI" id="CHEBI:30616"/>
    </ligand>
</feature>
<evidence type="ECO:0000256" key="11">
    <source>
        <dbReference type="ARBA" id="ARBA00022741"/>
    </source>
</evidence>
<dbReference type="InterPro" id="IPR033718">
    <property type="entry name" value="DAGK_prok"/>
</dbReference>
<comment type="catalytic activity">
    <reaction evidence="24">
        <text>a 1,2-diacyl-sn-glycerol + ATP = a 1,2-diacyl-sn-glycero-3-phosphate + ADP + H(+)</text>
        <dbReference type="Rhea" id="RHEA:10272"/>
        <dbReference type="ChEBI" id="CHEBI:15378"/>
        <dbReference type="ChEBI" id="CHEBI:17815"/>
        <dbReference type="ChEBI" id="CHEBI:30616"/>
        <dbReference type="ChEBI" id="CHEBI:58608"/>
        <dbReference type="ChEBI" id="CHEBI:456216"/>
        <dbReference type="EC" id="2.7.1.107"/>
    </reaction>
</comment>
<feature type="transmembrane region" description="Helical" evidence="24">
    <location>
        <begin position="100"/>
        <end position="119"/>
    </location>
</feature>
<dbReference type="Gene3D" id="1.10.287.3610">
    <property type="match status" value="1"/>
</dbReference>
<feature type="binding site" evidence="23">
    <location>
        <position position="32"/>
    </location>
    <ligand>
        <name>a divalent metal cation</name>
        <dbReference type="ChEBI" id="CHEBI:60240"/>
    </ligand>
</feature>
<dbReference type="RefSeq" id="WP_105052977.1">
    <property type="nucleotide sequence ID" value="NZ_BMYG01000001.1"/>
</dbReference>
<dbReference type="AlphaFoldDB" id="A0A2S7UXF9"/>
<dbReference type="EC" id="2.7.1.107" evidence="3 24"/>
<dbReference type="GO" id="GO:0004143">
    <property type="term" value="F:ATP-dependent diacylglycerol kinase activity"/>
    <property type="evidence" value="ECO:0007669"/>
    <property type="project" value="UniProtKB-EC"/>
</dbReference>
<dbReference type="Pfam" id="PF01219">
    <property type="entry name" value="DAGK_prokar"/>
    <property type="match status" value="1"/>
</dbReference>
<accession>A0A2S7UXF9</accession>
<evidence type="ECO:0000256" key="5">
    <source>
        <dbReference type="ARBA" id="ARBA00022475"/>
    </source>
</evidence>
<feature type="transmembrane region" description="Helical" evidence="24">
    <location>
        <begin position="62"/>
        <end position="79"/>
    </location>
</feature>
<feature type="binding site" evidence="22">
    <location>
        <position position="80"/>
    </location>
    <ligand>
        <name>ATP</name>
        <dbReference type="ChEBI" id="CHEBI:30616"/>
    </ligand>
</feature>
<evidence type="ECO:0000256" key="9">
    <source>
        <dbReference type="ARBA" id="ARBA00022692"/>
    </source>
</evidence>
<feature type="binding site" evidence="22">
    <location>
        <position position="13"/>
    </location>
    <ligand>
        <name>ATP</name>
        <dbReference type="ChEBI" id="CHEBI:30616"/>
    </ligand>
</feature>
<dbReference type="CDD" id="cd14264">
    <property type="entry name" value="DAGK_IM"/>
    <property type="match status" value="1"/>
</dbReference>
<feature type="binding site" evidence="21">
    <location>
        <position position="102"/>
    </location>
    <ligand>
        <name>substrate</name>
    </ligand>
</feature>
<keyword evidence="7 24" id="KW-0997">Cell inner membrane</keyword>
<dbReference type="OrthoDB" id="9796011at2"/>
<evidence type="ECO:0000256" key="4">
    <source>
        <dbReference type="ARBA" id="ARBA00017575"/>
    </source>
</evidence>
<evidence type="ECO:0000256" key="18">
    <source>
        <dbReference type="ARBA" id="ARBA00023209"/>
    </source>
</evidence>
<keyword evidence="16 24" id="KW-0443">Lipid metabolism</keyword>
<dbReference type="PROSITE" id="PS01069">
    <property type="entry name" value="DAGK_PROKAR"/>
    <property type="match status" value="1"/>
</dbReference>
<feature type="binding site" evidence="21">
    <location>
        <begin position="34"/>
        <end position="38"/>
    </location>
    <ligand>
        <name>substrate</name>
    </ligand>
</feature>
<keyword evidence="6" id="KW-0444">Lipid biosynthesis</keyword>
<keyword evidence="15 24" id="KW-1133">Transmembrane helix</keyword>
<keyword evidence="13 22" id="KW-0067">ATP-binding</keyword>
<feature type="binding site" evidence="23">
    <location>
        <position position="80"/>
    </location>
    <ligand>
        <name>a divalent metal cation</name>
        <dbReference type="ChEBI" id="CHEBI:60240"/>
    </ligand>
</feature>
<evidence type="ECO:0000256" key="12">
    <source>
        <dbReference type="ARBA" id="ARBA00022777"/>
    </source>
</evidence>
<evidence type="ECO:0000256" key="13">
    <source>
        <dbReference type="ARBA" id="ARBA00022840"/>
    </source>
</evidence>
<keyword evidence="26" id="KW-1185">Reference proteome</keyword>
<comment type="cofactor">
    <cofactor evidence="23">
        <name>Mg(2+)</name>
        <dbReference type="ChEBI" id="CHEBI:18420"/>
    </cofactor>
    <text evidence="23">Mn(2+), Zn(2+), Cd(2+) and Co(2+) support activity to lesser extents.</text>
</comment>
<dbReference type="PANTHER" id="PTHR34299:SF1">
    <property type="entry name" value="DIACYLGLYCEROL KINASE"/>
    <property type="match status" value="1"/>
</dbReference>
<keyword evidence="11 22" id="KW-0547">Nucleotide-binding</keyword>